<name>A0A1E5WKU8_9POAL</name>
<dbReference type="GO" id="GO:0090729">
    <property type="term" value="F:toxin activity"/>
    <property type="evidence" value="ECO:0007669"/>
    <property type="project" value="UniProtKB-KW"/>
</dbReference>
<comment type="caution">
    <text evidence="3">The sequence shown here is derived from an EMBL/GenBank/DDBJ whole genome shotgun (WGS) entry which is preliminary data.</text>
</comment>
<keyword evidence="1" id="KW-0800">Toxin</keyword>
<keyword evidence="2" id="KW-0732">Signal</keyword>
<keyword evidence="1" id="KW-0611">Plant defense</keyword>
<protein>
    <recommendedName>
        <fullName evidence="1">rRNA N-glycosylase</fullName>
        <ecNumber evidence="1">3.2.2.22</ecNumber>
    </recommendedName>
</protein>
<feature type="signal peptide" evidence="2">
    <location>
        <begin position="1"/>
        <end position="15"/>
    </location>
</feature>
<keyword evidence="1" id="KW-0378">Hydrolase</keyword>
<dbReference type="GO" id="GO:0006952">
    <property type="term" value="P:defense response"/>
    <property type="evidence" value="ECO:0007669"/>
    <property type="project" value="UniProtKB-KW"/>
</dbReference>
<dbReference type="OrthoDB" id="616245at2759"/>
<dbReference type="InterPro" id="IPR036041">
    <property type="entry name" value="Ribosome-inact_prot_sf"/>
</dbReference>
<dbReference type="InterPro" id="IPR001574">
    <property type="entry name" value="Ribosome_inactivat_prot"/>
</dbReference>
<dbReference type="AlphaFoldDB" id="A0A1E5WKU8"/>
<evidence type="ECO:0000313" key="4">
    <source>
        <dbReference type="Proteomes" id="UP000095767"/>
    </source>
</evidence>
<dbReference type="PANTHER" id="PTHR33453">
    <property type="match status" value="1"/>
</dbReference>
<comment type="similarity">
    <text evidence="1">Belongs to the ribosome-inactivating protein family.</text>
</comment>
<dbReference type="Proteomes" id="UP000095767">
    <property type="component" value="Unassembled WGS sequence"/>
</dbReference>
<dbReference type="Pfam" id="PF00161">
    <property type="entry name" value="RIP"/>
    <property type="match status" value="1"/>
</dbReference>
<feature type="chain" id="PRO_5012610743" description="rRNA N-glycosylase" evidence="2">
    <location>
        <begin position="16"/>
        <end position="259"/>
    </location>
</feature>
<evidence type="ECO:0000313" key="3">
    <source>
        <dbReference type="EMBL" id="OEL37978.1"/>
    </source>
</evidence>
<dbReference type="SUPFAM" id="SSF56371">
    <property type="entry name" value="Ribosome inactivating proteins (RIP)"/>
    <property type="match status" value="1"/>
</dbReference>
<keyword evidence="4" id="KW-1185">Reference proteome</keyword>
<reference evidence="3 4" key="1">
    <citation type="submission" date="2016-09" db="EMBL/GenBank/DDBJ databases">
        <title>The draft genome of Dichanthelium oligosanthes: A C3 panicoid grass species.</title>
        <authorList>
            <person name="Studer A.J."/>
            <person name="Schnable J.C."/>
            <person name="Brutnell T.P."/>
        </authorList>
    </citation>
    <scope>NUCLEOTIDE SEQUENCE [LARGE SCALE GENOMIC DNA]</scope>
    <source>
        <strain evidence="4">cv. Kellogg 1175</strain>
        <tissue evidence="3">Leaf</tissue>
    </source>
</reference>
<dbReference type="EMBL" id="LWDX02003535">
    <property type="protein sequence ID" value="OEL37978.1"/>
    <property type="molecule type" value="Genomic_DNA"/>
</dbReference>
<evidence type="ECO:0000256" key="1">
    <source>
        <dbReference type="RuleBase" id="RU004915"/>
    </source>
</evidence>
<proteinExistence type="inferred from homology"/>
<dbReference type="EC" id="3.2.2.22" evidence="1"/>
<dbReference type="GO" id="GO:0030598">
    <property type="term" value="F:rRNA N-glycosylase activity"/>
    <property type="evidence" value="ECO:0007669"/>
    <property type="project" value="UniProtKB-EC"/>
</dbReference>
<dbReference type="InterPro" id="IPR016138">
    <property type="entry name" value="Ribosome_inactivat_prot_sub1"/>
</dbReference>
<comment type="catalytic activity">
    <reaction evidence="1">
        <text>Endohydrolysis of the N-glycosidic bond at one specific adenosine on the 28S rRNA.</text>
        <dbReference type="EC" id="3.2.2.22"/>
    </reaction>
</comment>
<evidence type="ECO:0000256" key="2">
    <source>
        <dbReference type="SAM" id="SignalP"/>
    </source>
</evidence>
<gene>
    <name evidence="3" type="ORF">BAE44_0001003</name>
</gene>
<accession>A0A1E5WKU8</accession>
<dbReference type="GO" id="GO:0017148">
    <property type="term" value="P:negative regulation of translation"/>
    <property type="evidence" value="ECO:0007669"/>
    <property type="project" value="UniProtKB-KW"/>
</dbReference>
<sequence>MHAFLLNVLISAVAAALSFAALRGQAVTVDHVHFNLLTESYQQFYGELSRPLGWIYVHLTAGTEPADRATLALANDDLYMLGFANGAGQWYIVEEFSGLPNNITLPFPENYDSIIDGGHEYLRNVPLGKQSAIVAARILGSYDLARTPIDQLKDAFARSIVMYCEAMRFTPIREVFSDGGRWEQETFISLYQAKFVVNWGKMSTLLVAWHRSRERQWGAPPFDKIAGSVKKSIGVQNAAEALDKVDFLVRPTHHALRDV</sequence>
<dbReference type="Gene3D" id="3.40.420.10">
    <property type="entry name" value="Ricin (A subunit), domain 1"/>
    <property type="match status" value="1"/>
</dbReference>
<keyword evidence="1" id="KW-0652">Protein synthesis inhibitor</keyword>
<organism evidence="3 4">
    <name type="scientific">Dichanthelium oligosanthes</name>
    <dbReference type="NCBI Taxonomy" id="888268"/>
    <lineage>
        <taxon>Eukaryota</taxon>
        <taxon>Viridiplantae</taxon>
        <taxon>Streptophyta</taxon>
        <taxon>Embryophyta</taxon>
        <taxon>Tracheophyta</taxon>
        <taxon>Spermatophyta</taxon>
        <taxon>Magnoliopsida</taxon>
        <taxon>Liliopsida</taxon>
        <taxon>Poales</taxon>
        <taxon>Poaceae</taxon>
        <taxon>PACMAD clade</taxon>
        <taxon>Panicoideae</taxon>
        <taxon>Panicodae</taxon>
        <taxon>Paniceae</taxon>
        <taxon>Dichantheliinae</taxon>
        <taxon>Dichanthelium</taxon>
    </lineage>
</organism>
<dbReference type="PANTHER" id="PTHR33453:SF10">
    <property type="entry name" value="RRNA N-GLYCOSYLASE"/>
    <property type="match status" value="1"/>
</dbReference>